<proteinExistence type="predicted"/>
<reference evidence="1 2" key="1">
    <citation type="submission" date="2023-10" db="EMBL/GenBank/DDBJ databases">
        <title>Glaciecola aquimarina strain GGW-M5 nov., isolated from a coastal seawater.</title>
        <authorList>
            <person name="Bayburt H."/>
            <person name="Kim J.M."/>
            <person name="Choi B.J."/>
            <person name="Jeon C.O."/>
        </authorList>
    </citation>
    <scope>NUCLEOTIDE SEQUENCE [LARGE SCALE GENOMIC DNA]</scope>
    <source>
        <strain evidence="1 2">KCTC 32108</strain>
    </source>
</reference>
<keyword evidence="2" id="KW-1185">Reference proteome</keyword>
<protein>
    <submittedName>
        <fullName evidence="1">Uncharacterized protein</fullName>
    </submittedName>
</protein>
<dbReference type="Proteomes" id="UP001247805">
    <property type="component" value="Unassembled WGS sequence"/>
</dbReference>
<accession>A0ABU3SWF7</accession>
<dbReference type="Gene3D" id="1.10.287.1490">
    <property type="match status" value="1"/>
</dbReference>
<dbReference type="EMBL" id="JAWDIO010000002">
    <property type="protein sequence ID" value="MDU0354360.1"/>
    <property type="molecule type" value="Genomic_DNA"/>
</dbReference>
<comment type="caution">
    <text evidence="1">The sequence shown here is derived from an EMBL/GenBank/DDBJ whole genome shotgun (WGS) entry which is preliminary data.</text>
</comment>
<evidence type="ECO:0000313" key="1">
    <source>
        <dbReference type="EMBL" id="MDU0354360.1"/>
    </source>
</evidence>
<evidence type="ECO:0000313" key="2">
    <source>
        <dbReference type="Proteomes" id="UP001247805"/>
    </source>
</evidence>
<gene>
    <name evidence="1" type="ORF">RS130_10835</name>
</gene>
<name>A0ABU3SWF7_9ALTE</name>
<organism evidence="1 2">
    <name type="scientific">Paraglaciecola aquimarina</name>
    <dbReference type="NCBI Taxonomy" id="1235557"/>
    <lineage>
        <taxon>Bacteria</taxon>
        <taxon>Pseudomonadati</taxon>
        <taxon>Pseudomonadota</taxon>
        <taxon>Gammaproteobacteria</taxon>
        <taxon>Alteromonadales</taxon>
        <taxon>Alteromonadaceae</taxon>
        <taxon>Paraglaciecola</taxon>
    </lineage>
</organism>
<sequence>MYWSMEQHKVLLQAQDRITELENRLSATGEEMDQSTVALGVQVKELSAKTKELWDQMDKLWASAWRRNQADIKTLNTSLASVKNSNAVDIKSLQEVTSVNDTEIGLMKEQLGSQKSVITQMQDQLTQISAGDVEVEQQLANLREKLISTALANNSLTNRIDDLDTRLKANEKQTAINSGSKSAAPAL</sequence>
<dbReference type="RefSeq" id="WP_316025967.1">
    <property type="nucleotide sequence ID" value="NZ_JAWDIO010000002.1"/>
</dbReference>